<dbReference type="PANTHER" id="PTHR44591">
    <property type="entry name" value="STRESS RESPONSE REGULATOR PROTEIN 1"/>
    <property type="match status" value="1"/>
</dbReference>
<dbReference type="SUPFAM" id="SSF52172">
    <property type="entry name" value="CheY-like"/>
    <property type="match status" value="1"/>
</dbReference>
<dbReference type="PANTHER" id="PTHR44591:SF3">
    <property type="entry name" value="RESPONSE REGULATORY DOMAIN-CONTAINING PROTEIN"/>
    <property type="match status" value="1"/>
</dbReference>
<dbReference type="Gene3D" id="3.40.50.2300">
    <property type="match status" value="1"/>
</dbReference>
<protein>
    <submittedName>
        <fullName evidence="4">Response regulator</fullName>
    </submittedName>
</protein>
<sequence length="124" mass="13789">MSSLPVVIIDDDPVTVQIISEALHQCGNIDVYSFTRSKQARDFLLKQSDDSVALIISDQCMPDYDGISLLTLWRNKGMQTPFLLLTADATRSTVISARQHGVTQFVAKPFAIAELLNKVHTLLR</sequence>
<evidence type="ECO:0000313" key="4">
    <source>
        <dbReference type="EMBL" id="MBD3586205.1"/>
    </source>
</evidence>
<dbReference type="InterPro" id="IPR011006">
    <property type="entry name" value="CheY-like_superfamily"/>
</dbReference>
<organism evidence="4 5">
    <name type="scientific">Salinimonas profundi</name>
    <dbReference type="NCBI Taxonomy" id="2729140"/>
    <lineage>
        <taxon>Bacteria</taxon>
        <taxon>Pseudomonadati</taxon>
        <taxon>Pseudomonadota</taxon>
        <taxon>Gammaproteobacteria</taxon>
        <taxon>Alteromonadales</taxon>
        <taxon>Alteromonadaceae</taxon>
        <taxon>Alteromonas/Salinimonas group</taxon>
        <taxon>Salinimonas</taxon>
    </lineage>
</organism>
<dbReference type="PROSITE" id="PS50110">
    <property type="entry name" value="RESPONSE_REGULATORY"/>
    <property type="match status" value="1"/>
</dbReference>
<dbReference type="Pfam" id="PF00072">
    <property type="entry name" value="Response_reg"/>
    <property type="match status" value="1"/>
</dbReference>
<dbReference type="SMART" id="SM00448">
    <property type="entry name" value="REC"/>
    <property type="match status" value="1"/>
</dbReference>
<feature type="modified residue" description="4-aspartylphosphate" evidence="2">
    <location>
        <position position="58"/>
    </location>
</feature>
<keyword evidence="5" id="KW-1185">Reference proteome</keyword>
<evidence type="ECO:0000256" key="1">
    <source>
        <dbReference type="ARBA" id="ARBA00022553"/>
    </source>
</evidence>
<gene>
    <name evidence="4" type="ORF">HHX48_10675</name>
</gene>
<dbReference type="RefSeq" id="WP_191024953.1">
    <property type="nucleotide sequence ID" value="NZ_JABBXD010000005.1"/>
</dbReference>
<dbReference type="EMBL" id="JABBXD010000005">
    <property type="protein sequence ID" value="MBD3586205.1"/>
    <property type="molecule type" value="Genomic_DNA"/>
</dbReference>
<feature type="domain" description="Response regulatory" evidence="3">
    <location>
        <begin position="5"/>
        <end position="123"/>
    </location>
</feature>
<evidence type="ECO:0000313" key="5">
    <source>
        <dbReference type="Proteomes" id="UP000624419"/>
    </source>
</evidence>
<evidence type="ECO:0000256" key="2">
    <source>
        <dbReference type="PROSITE-ProRule" id="PRU00169"/>
    </source>
</evidence>
<reference evidence="4 5" key="1">
    <citation type="submission" date="2020-04" db="EMBL/GenBank/DDBJ databases">
        <title>Salinimonas sp. HHU 13199.</title>
        <authorList>
            <person name="Cui X."/>
            <person name="Zhang D."/>
        </authorList>
    </citation>
    <scope>NUCLEOTIDE SEQUENCE [LARGE SCALE GENOMIC DNA]</scope>
    <source>
        <strain evidence="4 5">HHU 13199</strain>
    </source>
</reference>
<dbReference type="Proteomes" id="UP000624419">
    <property type="component" value="Unassembled WGS sequence"/>
</dbReference>
<comment type="caution">
    <text evidence="4">The sequence shown here is derived from an EMBL/GenBank/DDBJ whole genome shotgun (WGS) entry which is preliminary data.</text>
</comment>
<accession>A0ABR8LPZ9</accession>
<name>A0ABR8LPZ9_9ALTE</name>
<proteinExistence type="predicted"/>
<dbReference type="InterPro" id="IPR050595">
    <property type="entry name" value="Bact_response_regulator"/>
</dbReference>
<dbReference type="InterPro" id="IPR001789">
    <property type="entry name" value="Sig_transdc_resp-reg_receiver"/>
</dbReference>
<keyword evidence="1 2" id="KW-0597">Phosphoprotein</keyword>
<evidence type="ECO:0000259" key="3">
    <source>
        <dbReference type="PROSITE" id="PS50110"/>
    </source>
</evidence>